<dbReference type="EMBL" id="JADPIE010000001">
    <property type="protein sequence ID" value="MBF8435558.1"/>
    <property type="molecule type" value="Genomic_DNA"/>
</dbReference>
<reference evidence="1" key="1">
    <citation type="submission" date="2020-11" db="EMBL/GenBank/DDBJ databases">
        <title>Halonatronomonas betainensis gen. nov., sp. nov. a novel haloalkaliphilic representative of the family Halanaerobiacae capable of betaine degradation.</title>
        <authorList>
            <person name="Boltyanskaya Y."/>
            <person name="Kevbrin V."/>
            <person name="Detkova E."/>
            <person name="Grouzdev D.S."/>
            <person name="Koziaeva V."/>
            <person name="Zhilina T."/>
        </authorList>
    </citation>
    <scope>NUCLEOTIDE SEQUENCE</scope>
    <source>
        <strain evidence="1">Z-7014</strain>
    </source>
</reference>
<name>A0A931AMK0_9FIRM</name>
<organism evidence="1 2">
    <name type="scientific">Halonatronomonas betaini</name>
    <dbReference type="NCBI Taxonomy" id="2778430"/>
    <lineage>
        <taxon>Bacteria</taxon>
        <taxon>Bacillati</taxon>
        <taxon>Bacillota</taxon>
        <taxon>Clostridia</taxon>
        <taxon>Halanaerobiales</taxon>
        <taxon>Halarsenatibacteraceae</taxon>
        <taxon>Halonatronomonas</taxon>
    </lineage>
</organism>
<proteinExistence type="predicted"/>
<accession>A0A931AMK0</accession>
<evidence type="ECO:0000313" key="1">
    <source>
        <dbReference type="EMBL" id="MBF8435558.1"/>
    </source>
</evidence>
<gene>
    <name evidence="1" type="ORF">I0Q91_00570</name>
</gene>
<protein>
    <submittedName>
        <fullName evidence="1">Uncharacterized protein</fullName>
    </submittedName>
</protein>
<evidence type="ECO:0000313" key="2">
    <source>
        <dbReference type="Proteomes" id="UP000621436"/>
    </source>
</evidence>
<dbReference type="AlphaFoldDB" id="A0A931AMK0"/>
<dbReference type="Proteomes" id="UP000621436">
    <property type="component" value="Unassembled WGS sequence"/>
</dbReference>
<sequence>MPRAAHLTFPFGSLIGEPDNEMQQIEVIKAALKLIETAKKPGTIVDLPFKWR</sequence>
<keyword evidence="2" id="KW-1185">Reference proteome</keyword>
<comment type="caution">
    <text evidence="1">The sequence shown here is derived from an EMBL/GenBank/DDBJ whole genome shotgun (WGS) entry which is preliminary data.</text>
</comment>
<dbReference type="RefSeq" id="WP_270452196.1">
    <property type="nucleotide sequence ID" value="NZ_JADPIE010000001.1"/>
</dbReference>